<dbReference type="GO" id="GO:0004180">
    <property type="term" value="F:carboxypeptidase activity"/>
    <property type="evidence" value="ECO:0007669"/>
    <property type="project" value="UniProtKB-KW"/>
</dbReference>
<dbReference type="Proteomes" id="UP000756921">
    <property type="component" value="Unassembled WGS sequence"/>
</dbReference>
<comment type="similarity">
    <text evidence="1">Belongs to the peptidase S28 family.</text>
</comment>
<keyword evidence="4" id="KW-0378">Hydrolase</keyword>
<gene>
    <name evidence="7" type="ORF">PMIN01_12512</name>
</gene>
<dbReference type="InterPro" id="IPR029058">
    <property type="entry name" value="AB_hydrolase_fold"/>
</dbReference>
<accession>A0A9P6G6K5</accession>
<dbReference type="Pfam" id="PF05577">
    <property type="entry name" value="Peptidase_S28"/>
    <property type="match status" value="1"/>
</dbReference>
<reference evidence="7" key="1">
    <citation type="journal article" date="2020" name="Mol. Plant Microbe Interact.">
        <title>Genome Sequence of the Biocontrol Agent Coniothyrium minitans strain Conio (IMI 134523).</title>
        <authorList>
            <person name="Patel D."/>
            <person name="Shittu T.A."/>
            <person name="Baroncelli R."/>
            <person name="Muthumeenakshi S."/>
            <person name="Osborne T.H."/>
            <person name="Janganan T.K."/>
            <person name="Sreenivasaprasad S."/>
        </authorList>
    </citation>
    <scope>NUCLEOTIDE SEQUENCE</scope>
    <source>
        <strain evidence="7">Conio</strain>
    </source>
</reference>
<evidence type="ECO:0000313" key="8">
    <source>
        <dbReference type="Proteomes" id="UP000756921"/>
    </source>
</evidence>
<dbReference type="InterPro" id="IPR008758">
    <property type="entry name" value="Peptidase_S28"/>
</dbReference>
<dbReference type="GO" id="GO:0008239">
    <property type="term" value="F:dipeptidyl-peptidase activity"/>
    <property type="evidence" value="ECO:0007669"/>
    <property type="project" value="TreeGrafter"/>
</dbReference>
<protein>
    <submittedName>
        <fullName evidence="7">Extracellular serine carboxypeptidase 2</fullName>
    </submittedName>
</protein>
<feature type="chain" id="PRO_5040404831" evidence="6">
    <location>
        <begin position="20"/>
        <end position="539"/>
    </location>
</feature>
<dbReference type="SUPFAM" id="SSF53474">
    <property type="entry name" value="alpha/beta-Hydrolases"/>
    <property type="match status" value="1"/>
</dbReference>
<evidence type="ECO:0000256" key="5">
    <source>
        <dbReference type="ARBA" id="ARBA00023180"/>
    </source>
</evidence>
<dbReference type="GO" id="GO:0070008">
    <property type="term" value="F:serine-type exopeptidase activity"/>
    <property type="evidence" value="ECO:0007669"/>
    <property type="project" value="InterPro"/>
</dbReference>
<keyword evidence="3 6" id="KW-0732">Signal</keyword>
<sequence length="539" mass="59332">MKFLATLTVLSSLSALSDAKERRGRVADVHLGKRQSTQATYQEHTIHQPVDHLHHEARYEPHTNATFSQRYFFDATYYKPGGPVLLYIGGETSGESRFSNLQNGLIKILAEATGGLGVILENRYYGKSWPTEDSSTDNLRFLTTDQTIADNAFFAKHATFPGVNGNESLNAPHTPWIMYGGSLAGGQVAFTLKTYNELFAGGIAASAPAIAKWEYPSWYNPILKYGPSDCISRIVGIIDKIDEVIDSGNSAAIQQVKEVFGLGPVSDIRDFAQAISYPLGGPFDYPTGTWQELNWNPPDSSQDFYNFCSNITNPSAPANITAVDKKLANYTQGEPWTGLGNYAAYIKRVIVPLCTSGRLDTTDEGCFNTQNATYWANTANDAERSYLYTSCIELGAFIAAPTHGPSLISRALNGSYMQSWCHYSFPPGTYSSIPSRPDTNLINRYGGVNISAPRLALIDGEADVWVDLTYHSHEKKGIVVSSEEHPSYLIAGAGHHWDSSPRTGVKSVADEPDYIREAHEWEIRTVKKWVSGWKGKGGY</sequence>
<evidence type="ECO:0000313" key="7">
    <source>
        <dbReference type="EMBL" id="KAF9729648.1"/>
    </source>
</evidence>
<keyword evidence="2" id="KW-0645">Protease</keyword>
<dbReference type="OrthoDB" id="1735038at2759"/>
<proteinExistence type="inferred from homology"/>
<dbReference type="PANTHER" id="PTHR11010:SF117">
    <property type="entry name" value="SERINE PROTEASE 16"/>
    <property type="match status" value="1"/>
</dbReference>
<keyword evidence="7" id="KW-0121">Carboxypeptidase</keyword>
<dbReference type="EMBL" id="WJXW01000016">
    <property type="protein sequence ID" value="KAF9729648.1"/>
    <property type="molecule type" value="Genomic_DNA"/>
</dbReference>
<dbReference type="GO" id="GO:0006508">
    <property type="term" value="P:proteolysis"/>
    <property type="evidence" value="ECO:0007669"/>
    <property type="project" value="UniProtKB-KW"/>
</dbReference>
<dbReference type="Gene3D" id="3.40.50.1820">
    <property type="entry name" value="alpha/beta hydrolase"/>
    <property type="match status" value="2"/>
</dbReference>
<dbReference type="PANTHER" id="PTHR11010">
    <property type="entry name" value="PROTEASE S28 PRO-X CARBOXYPEPTIDASE-RELATED"/>
    <property type="match status" value="1"/>
</dbReference>
<name>A0A9P6G6K5_9PLEO</name>
<keyword evidence="8" id="KW-1185">Reference proteome</keyword>
<evidence type="ECO:0000256" key="3">
    <source>
        <dbReference type="ARBA" id="ARBA00022729"/>
    </source>
</evidence>
<keyword evidence="5" id="KW-0325">Glycoprotein</keyword>
<organism evidence="7 8">
    <name type="scientific">Paraphaeosphaeria minitans</name>
    <dbReference type="NCBI Taxonomy" id="565426"/>
    <lineage>
        <taxon>Eukaryota</taxon>
        <taxon>Fungi</taxon>
        <taxon>Dikarya</taxon>
        <taxon>Ascomycota</taxon>
        <taxon>Pezizomycotina</taxon>
        <taxon>Dothideomycetes</taxon>
        <taxon>Pleosporomycetidae</taxon>
        <taxon>Pleosporales</taxon>
        <taxon>Massarineae</taxon>
        <taxon>Didymosphaeriaceae</taxon>
        <taxon>Paraphaeosphaeria</taxon>
    </lineage>
</organism>
<comment type="caution">
    <text evidence="7">The sequence shown here is derived from an EMBL/GenBank/DDBJ whole genome shotgun (WGS) entry which is preliminary data.</text>
</comment>
<evidence type="ECO:0000256" key="4">
    <source>
        <dbReference type="ARBA" id="ARBA00022801"/>
    </source>
</evidence>
<evidence type="ECO:0000256" key="2">
    <source>
        <dbReference type="ARBA" id="ARBA00022670"/>
    </source>
</evidence>
<evidence type="ECO:0000256" key="1">
    <source>
        <dbReference type="ARBA" id="ARBA00011079"/>
    </source>
</evidence>
<evidence type="ECO:0000256" key="6">
    <source>
        <dbReference type="SAM" id="SignalP"/>
    </source>
</evidence>
<feature type="signal peptide" evidence="6">
    <location>
        <begin position="1"/>
        <end position="19"/>
    </location>
</feature>
<dbReference type="AlphaFoldDB" id="A0A9P6G6K5"/>